<comment type="caution">
    <text evidence="1">The sequence shown here is derived from an EMBL/GenBank/DDBJ whole genome shotgun (WGS) entry which is preliminary data.</text>
</comment>
<sequence length="158" mass="17839">MDSLETLRARCEGRNINPETLLATDYLNHFNEIIMLLDMVPDMPEIIEDCRSWAPKSYVDHFRDSVFSDKDLAIEAFLQAPARFKDPFNETIAHMNHLALDSVAWIEEMLNEGTMERAGERARAASRSLQKLMDVASAIIHGSSATLDQAEIDAMIGR</sequence>
<evidence type="ECO:0000313" key="2">
    <source>
        <dbReference type="Proteomes" id="UP000321567"/>
    </source>
</evidence>
<dbReference type="OrthoDB" id="7172864at2"/>
<organism evidence="1 2">
    <name type="scientific">Pararhodospirillum oryzae</name>
    <dbReference type="NCBI Taxonomy" id="478448"/>
    <lineage>
        <taxon>Bacteria</taxon>
        <taxon>Pseudomonadati</taxon>
        <taxon>Pseudomonadota</taxon>
        <taxon>Alphaproteobacteria</taxon>
        <taxon>Rhodospirillales</taxon>
        <taxon>Rhodospirillaceae</taxon>
        <taxon>Pararhodospirillum</taxon>
    </lineage>
</organism>
<name>A0A512H545_9PROT</name>
<dbReference type="EMBL" id="BJZO01000012">
    <property type="protein sequence ID" value="GEO80586.1"/>
    <property type="molecule type" value="Genomic_DNA"/>
</dbReference>
<dbReference type="Proteomes" id="UP000321567">
    <property type="component" value="Unassembled WGS sequence"/>
</dbReference>
<dbReference type="RefSeq" id="WP_147162641.1">
    <property type="nucleotide sequence ID" value="NZ_BJZO01000012.1"/>
</dbReference>
<evidence type="ECO:0000313" key="1">
    <source>
        <dbReference type="EMBL" id="GEO80586.1"/>
    </source>
</evidence>
<accession>A0A512H545</accession>
<reference evidence="1 2" key="1">
    <citation type="submission" date="2019-07" db="EMBL/GenBank/DDBJ databases">
        <title>Whole genome shotgun sequence of Rhodospirillum oryzae NBRC 107573.</title>
        <authorList>
            <person name="Hosoyama A."/>
            <person name="Uohara A."/>
            <person name="Ohji S."/>
            <person name="Ichikawa N."/>
        </authorList>
    </citation>
    <scope>NUCLEOTIDE SEQUENCE [LARGE SCALE GENOMIC DNA]</scope>
    <source>
        <strain evidence="1 2">NBRC 107573</strain>
    </source>
</reference>
<gene>
    <name evidence="1" type="ORF">ROR02_07170</name>
</gene>
<dbReference type="AlphaFoldDB" id="A0A512H545"/>
<protein>
    <submittedName>
        <fullName evidence="1">Uncharacterized protein</fullName>
    </submittedName>
</protein>
<keyword evidence="2" id="KW-1185">Reference proteome</keyword>
<proteinExistence type="predicted"/>